<reference evidence="2 3" key="1">
    <citation type="submission" date="2019-05" db="EMBL/GenBank/DDBJ databases">
        <title>Another draft genome of Portunus trituberculatus and its Hox gene families provides insights of decapod evolution.</title>
        <authorList>
            <person name="Jeong J.-H."/>
            <person name="Song I."/>
            <person name="Kim S."/>
            <person name="Choi T."/>
            <person name="Kim D."/>
            <person name="Ryu S."/>
            <person name="Kim W."/>
        </authorList>
    </citation>
    <scope>NUCLEOTIDE SEQUENCE [LARGE SCALE GENOMIC DNA]</scope>
    <source>
        <tissue evidence="2">Muscle</tissue>
    </source>
</reference>
<organism evidence="2 3">
    <name type="scientific">Portunus trituberculatus</name>
    <name type="common">Swimming crab</name>
    <name type="synonym">Neptunus trituberculatus</name>
    <dbReference type="NCBI Taxonomy" id="210409"/>
    <lineage>
        <taxon>Eukaryota</taxon>
        <taxon>Metazoa</taxon>
        <taxon>Ecdysozoa</taxon>
        <taxon>Arthropoda</taxon>
        <taxon>Crustacea</taxon>
        <taxon>Multicrustacea</taxon>
        <taxon>Malacostraca</taxon>
        <taxon>Eumalacostraca</taxon>
        <taxon>Eucarida</taxon>
        <taxon>Decapoda</taxon>
        <taxon>Pleocyemata</taxon>
        <taxon>Brachyura</taxon>
        <taxon>Eubrachyura</taxon>
        <taxon>Portunoidea</taxon>
        <taxon>Portunidae</taxon>
        <taxon>Portuninae</taxon>
        <taxon>Portunus</taxon>
    </lineage>
</organism>
<protein>
    <submittedName>
        <fullName evidence="2">Uncharacterized protein</fullName>
    </submittedName>
</protein>
<feature type="region of interest" description="Disordered" evidence="1">
    <location>
        <begin position="1"/>
        <end position="50"/>
    </location>
</feature>
<comment type="caution">
    <text evidence="2">The sequence shown here is derived from an EMBL/GenBank/DDBJ whole genome shotgun (WGS) entry which is preliminary data.</text>
</comment>
<keyword evidence="3" id="KW-1185">Reference proteome</keyword>
<sequence length="103" mass="11269">MSGYRVMQNNSSPPSVSVRRDEHIGRGLTTTTTTTTTSRESHVAPNFPVSPPISRARLRTFRIALNVVSVIISPPRAPVPFRNTGNEGAAFHYFLTKIMTEGG</sequence>
<evidence type="ECO:0000313" key="3">
    <source>
        <dbReference type="Proteomes" id="UP000324222"/>
    </source>
</evidence>
<evidence type="ECO:0000256" key="1">
    <source>
        <dbReference type="SAM" id="MobiDB-lite"/>
    </source>
</evidence>
<proteinExistence type="predicted"/>
<gene>
    <name evidence="2" type="ORF">E2C01_048950</name>
</gene>
<dbReference type="EMBL" id="VSRR010012824">
    <property type="protein sequence ID" value="MPC55019.1"/>
    <property type="molecule type" value="Genomic_DNA"/>
</dbReference>
<dbReference type="Proteomes" id="UP000324222">
    <property type="component" value="Unassembled WGS sequence"/>
</dbReference>
<dbReference type="AlphaFoldDB" id="A0A5B7GBI9"/>
<evidence type="ECO:0000313" key="2">
    <source>
        <dbReference type="EMBL" id="MPC55019.1"/>
    </source>
</evidence>
<accession>A0A5B7GBI9</accession>
<name>A0A5B7GBI9_PORTR</name>